<dbReference type="Proteomes" id="UP000434582">
    <property type="component" value="Unassembled WGS sequence"/>
</dbReference>
<evidence type="ECO:0000313" key="1">
    <source>
        <dbReference type="EMBL" id="MQX35743.1"/>
    </source>
</evidence>
<protein>
    <submittedName>
        <fullName evidence="1">Uncharacterized protein</fullName>
    </submittedName>
</protein>
<sequence>MITLYDCCSLCEAVPDEVEAVASHERLPPIVATGKVSVLLRQPWGAPAVRQMILDEFCRASERGDRADAMALANLVYEARRRHPGGHDRRLAGRVPPSRD</sequence>
<reference evidence="1 2" key="1">
    <citation type="submission" date="2019-10" db="EMBL/GenBank/DDBJ databases">
        <title>Draft whole-genome sequence of the purple nonsulfur photosynthetic bacterium Roseospira navarrensis DSM 15114.</title>
        <authorList>
            <person name="Kyndt J.A."/>
            <person name="Meyer T.E."/>
        </authorList>
    </citation>
    <scope>NUCLEOTIDE SEQUENCE [LARGE SCALE GENOMIC DNA]</scope>
    <source>
        <strain evidence="1 2">DSM 15114</strain>
    </source>
</reference>
<organism evidence="1 2">
    <name type="scientific">Roseospira navarrensis</name>
    <dbReference type="NCBI Taxonomy" id="140058"/>
    <lineage>
        <taxon>Bacteria</taxon>
        <taxon>Pseudomonadati</taxon>
        <taxon>Pseudomonadota</taxon>
        <taxon>Alphaproteobacteria</taxon>
        <taxon>Rhodospirillales</taxon>
        <taxon>Rhodospirillaceae</taxon>
        <taxon>Roseospira</taxon>
    </lineage>
</organism>
<dbReference type="RefSeq" id="WP_153341549.1">
    <property type="nucleotide sequence ID" value="NZ_WIVE01000008.1"/>
</dbReference>
<dbReference type="AlphaFoldDB" id="A0A7X1ZBZ4"/>
<gene>
    <name evidence="1" type="ORF">GHC57_04340</name>
</gene>
<keyword evidence="2" id="KW-1185">Reference proteome</keyword>
<name>A0A7X1ZBZ4_9PROT</name>
<comment type="caution">
    <text evidence="1">The sequence shown here is derived from an EMBL/GenBank/DDBJ whole genome shotgun (WGS) entry which is preliminary data.</text>
</comment>
<accession>A0A7X1ZBZ4</accession>
<dbReference type="EMBL" id="WIVE01000008">
    <property type="protein sequence ID" value="MQX35743.1"/>
    <property type="molecule type" value="Genomic_DNA"/>
</dbReference>
<proteinExistence type="predicted"/>
<dbReference type="OrthoDB" id="5625447at2"/>
<evidence type="ECO:0000313" key="2">
    <source>
        <dbReference type="Proteomes" id="UP000434582"/>
    </source>
</evidence>